<evidence type="ECO:0000256" key="14">
    <source>
        <dbReference type="ARBA" id="ARBA00048802"/>
    </source>
</evidence>
<comment type="cofactor">
    <cofactor evidence="1 17 19">
        <name>FMN</name>
        <dbReference type="ChEBI" id="CHEBI:58210"/>
    </cofactor>
</comment>
<comment type="function">
    <text evidence="2">Catalyzes the synthesis of 5,6-dihydrouridine (D), a modified base found in the D-loop of most tRNAs, via the reduction of the C5-C6 double bond in target uridines.</text>
</comment>
<comment type="similarity">
    <text evidence="3">Belongs to the Dus family. Dus3 subfamily.</text>
</comment>
<evidence type="ECO:0000256" key="15">
    <source>
        <dbReference type="ARBA" id="ARBA00049447"/>
    </source>
</evidence>
<evidence type="ECO:0000256" key="2">
    <source>
        <dbReference type="ARBA" id="ARBA00002790"/>
    </source>
</evidence>
<evidence type="ECO:0000256" key="5">
    <source>
        <dbReference type="ARBA" id="ARBA00022630"/>
    </source>
</evidence>
<comment type="catalytic activity">
    <reaction evidence="15">
        <text>a 5,6-dihydrouridine in mRNA + NADP(+) = a uridine in mRNA + NADPH + H(+)</text>
        <dbReference type="Rhea" id="RHEA:69855"/>
        <dbReference type="Rhea" id="RHEA-COMP:14658"/>
        <dbReference type="Rhea" id="RHEA-COMP:17789"/>
        <dbReference type="ChEBI" id="CHEBI:15378"/>
        <dbReference type="ChEBI" id="CHEBI:57783"/>
        <dbReference type="ChEBI" id="CHEBI:58349"/>
        <dbReference type="ChEBI" id="CHEBI:65315"/>
        <dbReference type="ChEBI" id="CHEBI:74443"/>
    </reaction>
    <physiologicalReaction direction="right-to-left" evidence="15">
        <dbReference type="Rhea" id="RHEA:69857"/>
    </physiologicalReaction>
</comment>
<dbReference type="AlphaFoldDB" id="A0A7S2ZYQ2"/>
<dbReference type="PANTHER" id="PTHR45846">
    <property type="entry name" value="TRNA-DIHYDROURIDINE(47) SYNTHASE [NAD(P)(+)]-LIKE"/>
    <property type="match status" value="1"/>
</dbReference>
<evidence type="ECO:0000256" key="10">
    <source>
        <dbReference type="ARBA" id="ARBA00023002"/>
    </source>
</evidence>
<evidence type="ECO:0000256" key="13">
    <source>
        <dbReference type="ARBA" id="ARBA00048342"/>
    </source>
</evidence>
<evidence type="ECO:0000256" key="17">
    <source>
        <dbReference type="PIRNR" id="PIRNR006621"/>
    </source>
</evidence>
<feature type="domain" description="DUS-like FMN-binding" evidence="20">
    <location>
        <begin position="33"/>
        <end position="316"/>
    </location>
</feature>
<comment type="catalytic activity">
    <reaction evidence="12">
        <text>5,6-dihydrouridine(47) in tRNA + NAD(+) = uridine(47) in tRNA + NADH + H(+)</text>
        <dbReference type="Rhea" id="RHEA:53364"/>
        <dbReference type="Rhea" id="RHEA-COMP:13539"/>
        <dbReference type="Rhea" id="RHEA-COMP:13540"/>
        <dbReference type="ChEBI" id="CHEBI:15378"/>
        <dbReference type="ChEBI" id="CHEBI:57540"/>
        <dbReference type="ChEBI" id="CHEBI:57945"/>
        <dbReference type="ChEBI" id="CHEBI:65315"/>
        <dbReference type="ChEBI" id="CHEBI:74443"/>
        <dbReference type="EC" id="1.3.1.89"/>
    </reaction>
    <physiologicalReaction direction="right-to-left" evidence="12">
        <dbReference type="Rhea" id="RHEA:53366"/>
    </physiologicalReaction>
</comment>
<comment type="similarity">
    <text evidence="17">Belongs to the dus family.</text>
</comment>
<comment type="catalytic activity">
    <reaction evidence="11">
        <text>a 5,6-dihydrouridine in tRNA + NADP(+) = a uridine in tRNA + NADPH + H(+)</text>
        <dbReference type="Rhea" id="RHEA:23624"/>
        <dbReference type="Rhea" id="RHEA-COMP:13339"/>
        <dbReference type="Rhea" id="RHEA-COMP:13887"/>
        <dbReference type="ChEBI" id="CHEBI:15378"/>
        <dbReference type="ChEBI" id="CHEBI:57783"/>
        <dbReference type="ChEBI" id="CHEBI:58349"/>
        <dbReference type="ChEBI" id="CHEBI:65315"/>
        <dbReference type="ChEBI" id="CHEBI:74443"/>
    </reaction>
</comment>
<feature type="binding site" evidence="19">
    <location>
        <position position="89"/>
    </location>
    <ligand>
        <name>FMN</name>
        <dbReference type="ChEBI" id="CHEBI:58210"/>
    </ligand>
</feature>
<gene>
    <name evidence="21" type="ORF">RMAR00112_LOCUS23922</name>
</gene>
<keyword evidence="8" id="KW-0521">NADP</keyword>
<evidence type="ECO:0000256" key="12">
    <source>
        <dbReference type="ARBA" id="ARBA00048266"/>
    </source>
</evidence>
<dbReference type="PANTHER" id="PTHR45846:SF1">
    <property type="entry name" value="TRNA-DIHYDROURIDINE(47) SYNTHASE [NAD(P)(+)]-LIKE"/>
    <property type="match status" value="1"/>
</dbReference>
<feature type="binding site" evidence="19">
    <location>
        <begin position="35"/>
        <end position="37"/>
    </location>
    <ligand>
        <name>FMN</name>
        <dbReference type="ChEBI" id="CHEBI:58210"/>
    </ligand>
</feature>
<dbReference type="PIRSF" id="PIRSF006621">
    <property type="entry name" value="Dus"/>
    <property type="match status" value="1"/>
</dbReference>
<dbReference type="PROSITE" id="PS01136">
    <property type="entry name" value="UPF0034"/>
    <property type="match status" value="1"/>
</dbReference>
<dbReference type="InterPro" id="IPR013785">
    <property type="entry name" value="Aldolase_TIM"/>
</dbReference>
<organism evidence="21">
    <name type="scientific">Rhodosorus marinus</name>
    <dbReference type="NCBI Taxonomy" id="101924"/>
    <lineage>
        <taxon>Eukaryota</taxon>
        <taxon>Rhodophyta</taxon>
        <taxon>Stylonematophyceae</taxon>
        <taxon>Stylonematales</taxon>
        <taxon>Stylonemataceae</taxon>
        <taxon>Rhodosorus</taxon>
    </lineage>
</organism>
<protein>
    <recommendedName>
        <fullName evidence="17">tRNA-dihydrouridine synthase</fullName>
        <ecNumber evidence="17">1.3.1.-</ecNumber>
    </recommendedName>
</protein>
<dbReference type="Pfam" id="PF01207">
    <property type="entry name" value="Dus"/>
    <property type="match status" value="1"/>
</dbReference>
<dbReference type="GO" id="GO:0000049">
    <property type="term" value="F:tRNA binding"/>
    <property type="evidence" value="ECO:0007669"/>
    <property type="project" value="UniProtKB-KW"/>
</dbReference>
<keyword evidence="9" id="KW-0694">RNA-binding</keyword>
<evidence type="ECO:0000256" key="1">
    <source>
        <dbReference type="ARBA" id="ARBA00001917"/>
    </source>
</evidence>
<evidence type="ECO:0000256" key="3">
    <source>
        <dbReference type="ARBA" id="ARBA00005451"/>
    </source>
</evidence>
<keyword evidence="7 17" id="KW-0819">tRNA processing</keyword>
<dbReference type="CDD" id="cd02801">
    <property type="entry name" value="DUS_like_FMN"/>
    <property type="match status" value="1"/>
</dbReference>
<dbReference type="InterPro" id="IPR004652">
    <property type="entry name" value="DusB-like"/>
</dbReference>
<feature type="active site" description="Proton donor" evidence="18">
    <location>
        <position position="120"/>
    </location>
</feature>
<feature type="binding site" evidence="19">
    <location>
        <position position="160"/>
    </location>
    <ligand>
        <name>FMN</name>
        <dbReference type="ChEBI" id="CHEBI:58210"/>
    </ligand>
</feature>
<keyword evidence="5 17" id="KW-0285">Flavoprotein</keyword>
<accession>A0A7S2ZYQ2</accession>
<feature type="binding site" evidence="19">
    <location>
        <begin position="245"/>
        <end position="246"/>
    </location>
    <ligand>
        <name>FMN</name>
        <dbReference type="ChEBI" id="CHEBI:58210"/>
    </ligand>
</feature>
<dbReference type="InterPro" id="IPR024036">
    <property type="entry name" value="tRNA-dHydroUridine_Synthase_C"/>
</dbReference>
<dbReference type="NCBIfam" id="TIGR00737">
    <property type="entry name" value="nifR3_yhdG"/>
    <property type="match status" value="1"/>
</dbReference>
<evidence type="ECO:0000259" key="20">
    <source>
        <dbReference type="Pfam" id="PF01207"/>
    </source>
</evidence>
<evidence type="ECO:0000256" key="7">
    <source>
        <dbReference type="ARBA" id="ARBA00022694"/>
    </source>
</evidence>
<dbReference type="InterPro" id="IPR018517">
    <property type="entry name" value="tRNA_hU_synthase_CS"/>
</dbReference>
<evidence type="ECO:0000313" key="21">
    <source>
        <dbReference type="EMBL" id="CAE0055886.1"/>
    </source>
</evidence>
<dbReference type="EMBL" id="HBHW01030858">
    <property type="protein sequence ID" value="CAE0055886.1"/>
    <property type="molecule type" value="Transcribed_RNA"/>
</dbReference>
<proteinExistence type="inferred from homology"/>
<dbReference type="Gene3D" id="1.10.1200.80">
    <property type="entry name" value="Putative flavin oxidoreducatase, domain 2"/>
    <property type="match status" value="1"/>
</dbReference>
<comment type="catalytic activity">
    <reaction evidence="14">
        <text>a 5,6-dihydrouridine in tRNA + NAD(+) = a uridine in tRNA + NADH + H(+)</text>
        <dbReference type="Rhea" id="RHEA:54452"/>
        <dbReference type="Rhea" id="RHEA-COMP:13339"/>
        <dbReference type="Rhea" id="RHEA-COMP:13887"/>
        <dbReference type="ChEBI" id="CHEBI:15378"/>
        <dbReference type="ChEBI" id="CHEBI:57540"/>
        <dbReference type="ChEBI" id="CHEBI:57945"/>
        <dbReference type="ChEBI" id="CHEBI:65315"/>
        <dbReference type="ChEBI" id="CHEBI:74443"/>
    </reaction>
</comment>
<evidence type="ECO:0000256" key="11">
    <source>
        <dbReference type="ARBA" id="ARBA00048205"/>
    </source>
</evidence>
<evidence type="ECO:0000256" key="8">
    <source>
        <dbReference type="ARBA" id="ARBA00022857"/>
    </source>
</evidence>
<dbReference type="EC" id="1.3.1.-" evidence="17"/>
<comment type="catalytic activity">
    <reaction evidence="13">
        <text>a 5,6-dihydrouridine in mRNA + NAD(+) = a uridine in mRNA + NADH + H(+)</text>
        <dbReference type="Rhea" id="RHEA:69851"/>
        <dbReference type="Rhea" id="RHEA-COMP:14658"/>
        <dbReference type="Rhea" id="RHEA-COMP:17789"/>
        <dbReference type="ChEBI" id="CHEBI:15378"/>
        <dbReference type="ChEBI" id="CHEBI:57540"/>
        <dbReference type="ChEBI" id="CHEBI:57945"/>
        <dbReference type="ChEBI" id="CHEBI:65315"/>
        <dbReference type="ChEBI" id="CHEBI:74443"/>
    </reaction>
    <physiologicalReaction direction="right-to-left" evidence="13">
        <dbReference type="Rhea" id="RHEA:69853"/>
    </physiologicalReaction>
</comment>
<dbReference type="InterPro" id="IPR001269">
    <property type="entry name" value="DUS_fam"/>
</dbReference>
<keyword evidence="4" id="KW-0820">tRNA-binding</keyword>
<keyword evidence="19" id="KW-0547">Nucleotide-binding</keyword>
<dbReference type="GO" id="GO:0102265">
    <property type="term" value="F:tRNA-dihydrouridine47 synthase activity"/>
    <property type="evidence" value="ECO:0007669"/>
    <property type="project" value="UniProtKB-EC"/>
</dbReference>
<comment type="catalytic activity">
    <reaction evidence="16">
        <text>5,6-dihydrouridine(47) in tRNA + NADP(+) = uridine(47) in tRNA + NADPH + H(+)</text>
        <dbReference type="Rhea" id="RHEA:53360"/>
        <dbReference type="Rhea" id="RHEA-COMP:13539"/>
        <dbReference type="Rhea" id="RHEA-COMP:13540"/>
        <dbReference type="ChEBI" id="CHEBI:15378"/>
        <dbReference type="ChEBI" id="CHEBI:57783"/>
        <dbReference type="ChEBI" id="CHEBI:58349"/>
        <dbReference type="ChEBI" id="CHEBI:65315"/>
        <dbReference type="ChEBI" id="CHEBI:74443"/>
        <dbReference type="EC" id="1.3.1.89"/>
    </reaction>
    <physiologicalReaction direction="right-to-left" evidence="16">
        <dbReference type="Rhea" id="RHEA:53362"/>
    </physiologicalReaction>
</comment>
<feature type="binding site" evidence="19">
    <location>
        <position position="190"/>
    </location>
    <ligand>
        <name>FMN</name>
        <dbReference type="ChEBI" id="CHEBI:58210"/>
    </ligand>
</feature>
<dbReference type="GO" id="GO:0050660">
    <property type="term" value="F:flavin adenine dinucleotide binding"/>
    <property type="evidence" value="ECO:0007669"/>
    <property type="project" value="InterPro"/>
</dbReference>
<keyword evidence="10 17" id="KW-0560">Oxidoreductase</keyword>
<keyword evidence="6 17" id="KW-0288">FMN</keyword>
<dbReference type="Gene3D" id="3.20.20.70">
    <property type="entry name" value="Aldolase class I"/>
    <property type="match status" value="1"/>
</dbReference>
<evidence type="ECO:0000256" key="6">
    <source>
        <dbReference type="ARBA" id="ARBA00022643"/>
    </source>
</evidence>
<evidence type="ECO:0000256" key="16">
    <source>
        <dbReference type="ARBA" id="ARBA00049513"/>
    </source>
</evidence>
<dbReference type="SUPFAM" id="SSF51395">
    <property type="entry name" value="FMN-linked oxidoreductases"/>
    <property type="match status" value="1"/>
</dbReference>
<name>A0A7S2ZYQ2_9RHOD</name>
<sequence length="393" mass="42556">MNAFASSLSGVKTPGPAQPLRIGSLVVDPPVVLAPMAGVTNYPFRKICREFGAPLCVSEMVLASGVSRPNAETSMKTSFGEDEHPRSIQLYGVDPSTLSEATKRLVDDGNVDHIDLNFGCPMKKVTSKGGGAAICVKPKLLARLVRSVASSSQGVPVTAKFREGIDASLSTFLDAGRACEAEGCAAVGLHARTAEMLYAGQADWSKIAELVNALSIPVLGNGDIFRGSDARKMMEQTGCAGVIVGRGCLGYPWLFKEIECSLKGHDVSLNPTLGEVREVILRHVQLALEWSSTWTEEKYLIRSLRKVIKWYLTGYIIPSEVMGQLMSADSFTELSAYLHKLDDRQCPPLQGDRKPRTVKKEFYQKVKIPASYLLTRDDDQLPGKDAEGDASCG</sequence>
<reference evidence="21" key="1">
    <citation type="submission" date="2021-01" db="EMBL/GenBank/DDBJ databases">
        <authorList>
            <person name="Corre E."/>
            <person name="Pelletier E."/>
            <person name="Niang G."/>
            <person name="Scheremetjew M."/>
            <person name="Finn R."/>
            <person name="Kale V."/>
            <person name="Holt S."/>
            <person name="Cochrane G."/>
            <person name="Meng A."/>
            <person name="Brown T."/>
            <person name="Cohen L."/>
        </authorList>
    </citation>
    <scope>NUCLEOTIDE SEQUENCE</scope>
    <source>
        <strain evidence="21">CCMP 769</strain>
    </source>
</reference>
<evidence type="ECO:0000256" key="4">
    <source>
        <dbReference type="ARBA" id="ARBA00022555"/>
    </source>
</evidence>
<evidence type="ECO:0000256" key="18">
    <source>
        <dbReference type="PIRSR" id="PIRSR006621-1"/>
    </source>
</evidence>
<evidence type="ECO:0000256" key="9">
    <source>
        <dbReference type="ARBA" id="ARBA00022884"/>
    </source>
</evidence>
<evidence type="ECO:0000256" key="19">
    <source>
        <dbReference type="PIRSR" id="PIRSR006621-2"/>
    </source>
</evidence>
<comment type="function">
    <text evidence="17">Catalyzes the synthesis of dihydrouridine, a modified base found in the D-loop of most tRNAs.</text>
</comment>
<dbReference type="InterPro" id="IPR035587">
    <property type="entry name" value="DUS-like_FMN-bd"/>
</dbReference>